<feature type="transmembrane region" description="Helical" evidence="1">
    <location>
        <begin position="12"/>
        <end position="32"/>
    </location>
</feature>
<dbReference type="PANTHER" id="PTHR42060:SF1">
    <property type="entry name" value="NHL REPEAT-CONTAINING PROTEIN"/>
    <property type="match status" value="1"/>
</dbReference>
<sequence length="376" mass="39905">AATLAGVAVPFLAFFASCAALAVSAVAAGLAWRKSRAQEILVPLLLIIAAIGVGIAQPLGLKVLALPKADGLPYMPVESRVVKTYGEGVWFEGIAAGPDGTLYLGANRGLDFARSDYWRDAEGQVIARSPDGNERLLFRMPKGSAAGVITIGSDGTLYMTSNGATPSVWRLPYNGNPELFIRLPEGAWPNGIDFGPDGKLYVADSNLGVVWRVDTQSGRIERAVDDKQLRARPFISLAPGANGLHFRGSDMIVTVSDHTTLLAYALQSDGRFGEPQVLATGIPGDDFAIGEDGSLYVTTHPYDTIVQILSSGERRVIGDARQRIIGATDAVFGRAPGDRDTLYVVTDGGAFTGGPHTRGELIALKPRALTSRTNER</sequence>
<keyword evidence="1" id="KW-0812">Transmembrane</keyword>
<protein>
    <recommendedName>
        <fullName evidence="4">SMP-30/Gluconolactonase/LRE-like region domain-containing protein</fullName>
    </recommendedName>
</protein>
<feature type="transmembrane region" description="Helical" evidence="1">
    <location>
        <begin position="44"/>
        <end position="65"/>
    </location>
</feature>
<dbReference type="Proteomes" id="UP000482155">
    <property type="component" value="Unassembled WGS sequence"/>
</dbReference>
<dbReference type="SUPFAM" id="SSF63829">
    <property type="entry name" value="Calcium-dependent phosphotriesterase"/>
    <property type="match status" value="1"/>
</dbReference>
<keyword evidence="3" id="KW-1185">Reference proteome</keyword>
<keyword evidence="1" id="KW-1133">Transmembrane helix</keyword>
<dbReference type="PANTHER" id="PTHR42060">
    <property type="entry name" value="NHL REPEAT-CONTAINING PROTEIN-RELATED"/>
    <property type="match status" value="1"/>
</dbReference>
<feature type="non-terminal residue" evidence="2">
    <location>
        <position position="1"/>
    </location>
</feature>
<dbReference type="AlphaFoldDB" id="A0A6B3ST24"/>
<dbReference type="EMBL" id="JAAIVB010000042">
    <property type="protein sequence ID" value="NEX61986.1"/>
    <property type="molecule type" value="Genomic_DNA"/>
</dbReference>
<name>A0A6B3ST24_9BURK</name>
<dbReference type="RefSeq" id="WP_163963750.1">
    <property type="nucleotide sequence ID" value="NZ_JAAIVB010000042.1"/>
</dbReference>
<evidence type="ECO:0000313" key="3">
    <source>
        <dbReference type="Proteomes" id="UP000482155"/>
    </source>
</evidence>
<evidence type="ECO:0000256" key="1">
    <source>
        <dbReference type="SAM" id="Phobius"/>
    </source>
</evidence>
<dbReference type="InterPro" id="IPR052998">
    <property type="entry name" value="Hetero-Diels-Alderase-like"/>
</dbReference>
<accession>A0A6B3ST24</accession>
<reference evidence="2 3" key="1">
    <citation type="submission" date="2020-02" db="EMBL/GenBank/DDBJ databases">
        <authorList>
            <person name="Kim M.K."/>
        </authorList>
    </citation>
    <scope>NUCLEOTIDE SEQUENCE [LARGE SCALE GENOMIC DNA]</scope>
    <source>
        <strain evidence="2 3">17J57-3</strain>
    </source>
</reference>
<dbReference type="InterPro" id="IPR011042">
    <property type="entry name" value="6-blade_b-propeller_TolB-like"/>
</dbReference>
<keyword evidence="1" id="KW-0472">Membrane</keyword>
<comment type="caution">
    <text evidence="2">The sequence shown here is derived from an EMBL/GenBank/DDBJ whole genome shotgun (WGS) entry which is preliminary data.</text>
</comment>
<dbReference type="Gene3D" id="2.120.10.30">
    <property type="entry name" value="TolB, C-terminal domain"/>
    <property type="match status" value="1"/>
</dbReference>
<organism evidence="2 3">
    <name type="scientific">Noviherbaspirillum galbum</name>
    <dbReference type="NCBI Taxonomy" id="2709383"/>
    <lineage>
        <taxon>Bacteria</taxon>
        <taxon>Pseudomonadati</taxon>
        <taxon>Pseudomonadota</taxon>
        <taxon>Betaproteobacteria</taxon>
        <taxon>Burkholderiales</taxon>
        <taxon>Oxalobacteraceae</taxon>
        <taxon>Noviherbaspirillum</taxon>
    </lineage>
</organism>
<gene>
    <name evidence="2" type="ORF">G3574_12935</name>
</gene>
<evidence type="ECO:0008006" key="4">
    <source>
        <dbReference type="Google" id="ProtNLM"/>
    </source>
</evidence>
<proteinExistence type="predicted"/>
<evidence type="ECO:0000313" key="2">
    <source>
        <dbReference type="EMBL" id="NEX61986.1"/>
    </source>
</evidence>